<reference evidence="1" key="1">
    <citation type="submission" date="2021-06" db="EMBL/GenBank/DDBJ databases">
        <authorList>
            <person name="Kallberg Y."/>
            <person name="Tangrot J."/>
            <person name="Rosling A."/>
        </authorList>
    </citation>
    <scope>NUCLEOTIDE SEQUENCE</scope>
    <source>
        <strain evidence="1">FL966</strain>
    </source>
</reference>
<sequence length="64" mass="7523">MDENSSLRFCSKDEILSNKSEEISQNETYHVPDEYNIITINFSDDKEDHNTIIKEDAIIEKDEE</sequence>
<accession>A0A9N9JDZ8</accession>
<evidence type="ECO:0000313" key="2">
    <source>
        <dbReference type="Proteomes" id="UP000789759"/>
    </source>
</evidence>
<organism evidence="1 2">
    <name type="scientific">Cetraspora pellucida</name>
    <dbReference type="NCBI Taxonomy" id="1433469"/>
    <lineage>
        <taxon>Eukaryota</taxon>
        <taxon>Fungi</taxon>
        <taxon>Fungi incertae sedis</taxon>
        <taxon>Mucoromycota</taxon>
        <taxon>Glomeromycotina</taxon>
        <taxon>Glomeromycetes</taxon>
        <taxon>Diversisporales</taxon>
        <taxon>Gigasporaceae</taxon>
        <taxon>Cetraspora</taxon>
    </lineage>
</organism>
<proteinExistence type="predicted"/>
<name>A0A9N9JDZ8_9GLOM</name>
<comment type="caution">
    <text evidence="1">The sequence shown here is derived from an EMBL/GenBank/DDBJ whole genome shotgun (WGS) entry which is preliminary data.</text>
</comment>
<dbReference type="AlphaFoldDB" id="A0A9N9JDZ8"/>
<dbReference type="EMBL" id="CAJVQA010022004">
    <property type="protein sequence ID" value="CAG8771574.1"/>
    <property type="molecule type" value="Genomic_DNA"/>
</dbReference>
<dbReference type="Proteomes" id="UP000789759">
    <property type="component" value="Unassembled WGS sequence"/>
</dbReference>
<protein>
    <submittedName>
        <fullName evidence="1">13937_t:CDS:1</fullName>
    </submittedName>
</protein>
<feature type="non-terminal residue" evidence="1">
    <location>
        <position position="64"/>
    </location>
</feature>
<keyword evidence="2" id="KW-1185">Reference proteome</keyword>
<gene>
    <name evidence="1" type="ORF">CPELLU_LOCUS15907</name>
</gene>
<evidence type="ECO:0000313" key="1">
    <source>
        <dbReference type="EMBL" id="CAG8771574.1"/>
    </source>
</evidence>